<gene>
    <name evidence="3" type="primary">aes</name>
    <name evidence="3" type="ORF">GCM10017557_51960</name>
</gene>
<evidence type="ECO:0000256" key="1">
    <source>
        <dbReference type="ARBA" id="ARBA00022801"/>
    </source>
</evidence>
<dbReference type="InterPro" id="IPR050300">
    <property type="entry name" value="GDXG_lipolytic_enzyme"/>
</dbReference>
<sequence length="316" mass="33134">MTTYPLDPELAAVVPMLPRADCSDLEGARTEMEAGIQAALEGVDATGVDVFEVVAPGPEGAPDVVLRGYRPQGVEGPLPVVYDIHGGGFILGNVDFDHGTNVALARELGAAVFSVEYRLAPEHPYPAGVEDAYAGLVHLAKNAAELGIDPARTALLGFSAGAGIAAGLALLARDRGGPAIVFQYLGIPEVDDRLDTPSMRAFTDTPVWNRPNAVISWDHYLGPGMPGSADVPLYAAPARATAEQLAGLPPAYISVMEFDPLRDEGIDYARALLAAGVGVELHLFPGTFHGSGLVEHAEVSRRDAAEAVTVLRKALR</sequence>
<protein>
    <submittedName>
        <fullName evidence="3">Esterase</fullName>
    </submittedName>
</protein>
<dbReference type="InterPro" id="IPR029058">
    <property type="entry name" value="AB_hydrolase_fold"/>
</dbReference>
<dbReference type="OrthoDB" id="128186at2"/>
<dbReference type="KEGG" id="sgm:GCM10017557_51960"/>
<organism evidence="3 4">
    <name type="scientific">Streptomyces aurantiacus</name>
    <dbReference type="NCBI Taxonomy" id="47760"/>
    <lineage>
        <taxon>Bacteria</taxon>
        <taxon>Bacillati</taxon>
        <taxon>Actinomycetota</taxon>
        <taxon>Actinomycetes</taxon>
        <taxon>Kitasatosporales</taxon>
        <taxon>Streptomycetaceae</taxon>
        <taxon>Streptomyces</taxon>
        <taxon>Streptomyces aurantiacus group</taxon>
    </lineage>
</organism>
<dbReference type="AlphaFoldDB" id="A0A7G1P9D6"/>
<accession>A0A7G1P9D6</accession>
<dbReference type="PANTHER" id="PTHR48081">
    <property type="entry name" value="AB HYDROLASE SUPERFAMILY PROTEIN C4A8.06C"/>
    <property type="match status" value="1"/>
</dbReference>
<keyword evidence="1" id="KW-0378">Hydrolase</keyword>
<keyword evidence="4" id="KW-1185">Reference proteome</keyword>
<evidence type="ECO:0000313" key="3">
    <source>
        <dbReference type="EMBL" id="BCL30337.1"/>
    </source>
</evidence>
<dbReference type="GO" id="GO:0016787">
    <property type="term" value="F:hydrolase activity"/>
    <property type="evidence" value="ECO:0007669"/>
    <property type="project" value="UniProtKB-KW"/>
</dbReference>
<dbReference type="RefSeq" id="WP_055507787.1">
    <property type="nucleotide sequence ID" value="NZ_AP023440.1"/>
</dbReference>
<evidence type="ECO:0000259" key="2">
    <source>
        <dbReference type="Pfam" id="PF07859"/>
    </source>
</evidence>
<dbReference type="Proteomes" id="UP000516444">
    <property type="component" value="Chromosome"/>
</dbReference>
<dbReference type="PANTHER" id="PTHR48081:SF8">
    <property type="entry name" value="ALPHA_BETA HYDROLASE FOLD-3 DOMAIN-CONTAINING PROTEIN-RELATED"/>
    <property type="match status" value="1"/>
</dbReference>
<dbReference type="Gene3D" id="3.40.50.1820">
    <property type="entry name" value="alpha/beta hydrolase"/>
    <property type="match status" value="1"/>
</dbReference>
<feature type="domain" description="Alpha/beta hydrolase fold-3" evidence="2">
    <location>
        <begin position="83"/>
        <end position="290"/>
    </location>
</feature>
<evidence type="ECO:0000313" key="4">
    <source>
        <dbReference type="Proteomes" id="UP000516444"/>
    </source>
</evidence>
<reference evidence="3 4" key="1">
    <citation type="journal article" date="2014" name="Int. J. Syst. Evol. Microbiol.">
        <title>Complete genome sequence of Corynebacterium casei LMG S-19264T (=DSM 44701T), isolated from a smear-ripened cheese.</title>
        <authorList>
            <consortium name="US DOE Joint Genome Institute (JGI-PGF)"/>
            <person name="Walter F."/>
            <person name="Albersmeier A."/>
            <person name="Kalinowski J."/>
            <person name="Ruckert C."/>
        </authorList>
    </citation>
    <scope>NUCLEOTIDE SEQUENCE [LARGE SCALE GENOMIC DNA]</scope>
    <source>
        <strain evidence="3 4">JCM 4677</strain>
    </source>
</reference>
<dbReference type="SUPFAM" id="SSF53474">
    <property type="entry name" value="alpha/beta-Hydrolases"/>
    <property type="match status" value="1"/>
</dbReference>
<name>A0A7G1P9D6_9ACTN</name>
<dbReference type="EMBL" id="AP023440">
    <property type="protein sequence ID" value="BCL30337.1"/>
    <property type="molecule type" value="Genomic_DNA"/>
</dbReference>
<dbReference type="Pfam" id="PF07859">
    <property type="entry name" value="Abhydrolase_3"/>
    <property type="match status" value="1"/>
</dbReference>
<dbReference type="InterPro" id="IPR013094">
    <property type="entry name" value="AB_hydrolase_3"/>
</dbReference>
<proteinExistence type="predicted"/>